<gene>
    <name evidence="8" type="ORF">METZ01_LOCUS67652</name>
</gene>
<evidence type="ECO:0000256" key="2">
    <source>
        <dbReference type="ARBA" id="ARBA00022448"/>
    </source>
</evidence>
<dbReference type="EMBL" id="UINC01004503">
    <property type="protein sequence ID" value="SVA14798.1"/>
    <property type="molecule type" value="Genomic_DNA"/>
</dbReference>
<dbReference type="SMART" id="SM00382">
    <property type="entry name" value="AAA"/>
    <property type="match status" value="1"/>
</dbReference>
<dbReference type="PANTHER" id="PTHR43297">
    <property type="entry name" value="OLIGOPEPTIDE TRANSPORT ATP-BINDING PROTEIN APPD"/>
    <property type="match status" value="1"/>
</dbReference>
<evidence type="ECO:0000256" key="6">
    <source>
        <dbReference type="ARBA" id="ARBA00023136"/>
    </source>
</evidence>
<evidence type="ECO:0000313" key="8">
    <source>
        <dbReference type="EMBL" id="SVA14798.1"/>
    </source>
</evidence>
<dbReference type="Pfam" id="PF08352">
    <property type="entry name" value="oligo_HPY"/>
    <property type="match status" value="1"/>
</dbReference>
<proteinExistence type="predicted"/>
<sequence>MQFTHPSSSHSILHVDSLHISFSTNEGRIDVVEDISFFIGSGEIVGLVGESGCGKSVTAMAIMRLNPSPPSSVEYGRIFFKGNDILSLDEGSMRHIRGNRIGMIFQEPMTSLNPTFTIGYQVAEVFRCHLGISQNEANNKTVEMLDLVGIGGAQRRMEQYPHELSGGLRQRVMIAIALACRPELLIADEPTTALDVTVQAQILDLLRTLQSEMNMSVLLISHDLGIVAETCDRVFVMYAGRIVEKASVVELFRNPLHPYTTGLMSSSPRLGQSKKRLPMIPGMVPSPSQRGTGCYFTDRCSKASEYCRHKTPTLEAVGDKHQVACWNYK</sequence>
<dbReference type="Pfam" id="PF00005">
    <property type="entry name" value="ABC_tran"/>
    <property type="match status" value="1"/>
</dbReference>
<dbReference type="InterPro" id="IPR027417">
    <property type="entry name" value="P-loop_NTPase"/>
</dbReference>
<accession>A0A381TGX9</accession>
<keyword evidence="5" id="KW-0067">ATP-binding</keyword>
<evidence type="ECO:0000256" key="5">
    <source>
        <dbReference type="ARBA" id="ARBA00022840"/>
    </source>
</evidence>
<dbReference type="PROSITE" id="PS50893">
    <property type="entry name" value="ABC_TRANSPORTER_2"/>
    <property type="match status" value="1"/>
</dbReference>
<dbReference type="CDD" id="cd03257">
    <property type="entry name" value="ABC_NikE_OppD_transporters"/>
    <property type="match status" value="1"/>
</dbReference>
<dbReference type="AlphaFoldDB" id="A0A381TGX9"/>
<evidence type="ECO:0000256" key="3">
    <source>
        <dbReference type="ARBA" id="ARBA00022475"/>
    </source>
</evidence>
<dbReference type="SUPFAM" id="SSF52540">
    <property type="entry name" value="P-loop containing nucleoside triphosphate hydrolases"/>
    <property type="match status" value="1"/>
</dbReference>
<name>A0A381TGX9_9ZZZZ</name>
<dbReference type="InterPro" id="IPR013563">
    <property type="entry name" value="Oligopep_ABC_C"/>
</dbReference>
<reference evidence="8" key="1">
    <citation type="submission" date="2018-05" db="EMBL/GenBank/DDBJ databases">
        <authorList>
            <person name="Lanie J.A."/>
            <person name="Ng W.-L."/>
            <person name="Kazmierczak K.M."/>
            <person name="Andrzejewski T.M."/>
            <person name="Davidsen T.M."/>
            <person name="Wayne K.J."/>
            <person name="Tettelin H."/>
            <person name="Glass J.I."/>
            <person name="Rusch D."/>
            <person name="Podicherti R."/>
            <person name="Tsui H.-C.T."/>
            <person name="Winkler M.E."/>
        </authorList>
    </citation>
    <scope>NUCLEOTIDE SEQUENCE</scope>
</reference>
<dbReference type="FunFam" id="3.40.50.300:FF:000016">
    <property type="entry name" value="Oligopeptide ABC transporter ATP-binding component"/>
    <property type="match status" value="1"/>
</dbReference>
<dbReference type="GO" id="GO:0016887">
    <property type="term" value="F:ATP hydrolysis activity"/>
    <property type="evidence" value="ECO:0007669"/>
    <property type="project" value="InterPro"/>
</dbReference>
<dbReference type="GO" id="GO:0005524">
    <property type="term" value="F:ATP binding"/>
    <property type="evidence" value="ECO:0007669"/>
    <property type="project" value="UniProtKB-KW"/>
</dbReference>
<dbReference type="InterPro" id="IPR003593">
    <property type="entry name" value="AAA+_ATPase"/>
</dbReference>
<keyword evidence="2" id="KW-0813">Transport</keyword>
<dbReference type="InterPro" id="IPR050388">
    <property type="entry name" value="ABC_Ni/Peptide_Import"/>
</dbReference>
<keyword evidence="6" id="KW-0472">Membrane</keyword>
<feature type="domain" description="ABC transporter" evidence="7">
    <location>
        <begin position="13"/>
        <end position="264"/>
    </location>
</feature>
<protein>
    <recommendedName>
        <fullName evidence="7">ABC transporter domain-containing protein</fullName>
    </recommendedName>
</protein>
<keyword evidence="3" id="KW-1003">Cell membrane</keyword>
<organism evidence="8">
    <name type="scientific">marine metagenome</name>
    <dbReference type="NCBI Taxonomy" id="408172"/>
    <lineage>
        <taxon>unclassified sequences</taxon>
        <taxon>metagenomes</taxon>
        <taxon>ecological metagenomes</taxon>
    </lineage>
</organism>
<comment type="subcellular location">
    <subcellularLocation>
        <location evidence="1">Cell membrane</location>
        <topology evidence="1">Peripheral membrane protein</topology>
    </subcellularLocation>
</comment>
<evidence type="ECO:0000256" key="1">
    <source>
        <dbReference type="ARBA" id="ARBA00004202"/>
    </source>
</evidence>
<dbReference type="GO" id="GO:0015833">
    <property type="term" value="P:peptide transport"/>
    <property type="evidence" value="ECO:0007669"/>
    <property type="project" value="InterPro"/>
</dbReference>
<keyword evidence="4" id="KW-0547">Nucleotide-binding</keyword>
<dbReference type="PANTHER" id="PTHR43297:SF2">
    <property type="entry name" value="DIPEPTIDE TRANSPORT ATP-BINDING PROTEIN DPPD"/>
    <property type="match status" value="1"/>
</dbReference>
<evidence type="ECO:0000256" key="4">
    <source>
        <dbReference type="ARBA" id="ARBA00022741"/>
    </source>
</evidence>
<dbReference type="InterPro" id="IPR003439">
    <property type="entry name" value="ABC_transporter-like_ATP-bd"/>
</dbReference>
<dbReference type="NCBIfam" id="TIGR01727">
    <property type="entry name" value="oligo_HPY"/>
    <property type="match status" value="1"/>
</dbReference>
<dbReference type="Gene3D" id="3.40.50.300">
    <property type="entry name" value="P-loop containing nucleotide triphosphate hydrolases"/>
    <property type="match status" value="1"/>
</dbReference>
<evidence type="ECO:0000259" key="7">
    <source>
        <dbReference type="PROSITE" id="PS50893"/>
    </source>
</evidence>
<dbReference type="GO" id="GO:0005886">
    <property type="term" value="C:plasma membrane"/>
    <property type="evidence" value="ECO:0007669"/>
    <property type="project" value="UniProtKB-SubCell"/>
</dbReference>